<accession>A0AB73BMU7</accession>
<evidence type="ECO:0000256" key="1">
    <source>
        <dbReference type="SAM" id="MobiDB-lite"/>
    </source>
</evidence>
<feature type="region of interest" description="Disordered" evidence="1">
    <location>
        <begin position="29"/>
        <end position="62"/>
    </location>
</feature>
<protein>
    <submittedName>
        <fullName evidence="2">Uncharacterized protein</fullName>
    </submittedName>
</protein>
<name>A0AB73BMU7_9GAMM</name>
<proteinExistence type="predicted"/>
<dbReference type="RefSeq" id="WP_096794043.1">
    <property type="nucleotide sequence ID" value="NZ_SEUK01000029.1"/>
</dbReference>
<gene>
    <name evidence="2" type="ORF">EU508_00330</name>
</gene>
<dbReference type="EMBL" id="SEUK01000029">
    <property type="protein sequence ID" value="KAA1165810.1"/>
    <property type="molecule type" value="Genomic_DNA"/>
</dbReference>
<dbReference type="AlphaFoldDB" id="A0AB73BMU7"/>
<organism evidence="2 3">
    <name type="scientific">Pseudoalteromonas fuliginea</name>
    <dbReference type="NCBI Taxonomy" id="1872678"/>
    <lineage>
        <taxon>Bacteria</taxon>
        <taxon>Pseudomonadati</taxon>
        <taxon>Pseudomonadota</taxon>
        <taxon>Gammaproteobacteria</taxon>
        <taxon>Alteromonadales</taxon>
        <taxon>Pseudoalteromonadaceae</taxon>
        <taxon>Pseudoalteromonas</taxon>
    </lineage>
</organism>
<evidence type="ECO:0000313" key="2">
    <source>
        <dbReference type="EMBL" id="KAA1165810.1"/>
    </source>
</evidence>
<evidence type="ECO:0000313" key="3">
    <source>
        <dbReference type="Proteomes" id="UP000324162"/>
    </source>
</evidence>
<dbReference type="Proteomes" id="UP000324162">
    <property type="component" value="Unassembled WGS sequence"/>
</dbReference>
<comment type="caution">
    <text evidence="2">The sequence shown here is derived from an EMBL/GenBank/DDBJ whole genome shotgun (WGS) entry which is preliminary data.</text>
</comment>
<reference evidence="2 3" key="1">
    <citation type="submission" date="2019-01" db="EMBL/GenBank/DDBJ databases">
        <title>Genome sequences of marine Pseudoalteromonas species.</title>
        <authorList>
            <person name="Boraston A.B."/>
            <person name="Hehemann J.-H."/>
            <person name="Vickers C.J."/>
            <person name="Salama-Alber O."/>
            <person name="Abe K."/>
            <person name="Hettle A.J."/>
        </authorList>
    </citation>
    <scope>NUCLEOTIDE SEQUENCE [LARGE SCALE GENOMIC DNA]</scope>
    <source>
        <strain evidence="2 3">PS42</strain>
    </source>
</reference>
<sequence length="62" mass="6707">MHPFSLEKTQEEQVVGGVVASKVTYFGGCTEDGGGINPTDPITMAIPEDGNDPRPFPPEEWM</sequence>